<keyword evidence="3" id="KW-1185">Reference proteome</keyword>
<dbReference type="InterPro" id="IPR007793">
    <property type="entry name" value="DivIVA_fam"/>
</dbReference>
<organism evidence="2 3">
    <name type="scientific">Aequitasia blattaphilus</name>
    <dbReference type="NCBI Taxonomy" id="2949332"/>
    <lineage>
        <taxon>Bacteria</taxon>
        <taxon>Bacillati</taxon>
        <taxon>Bacillota</taxon>
        <taxon>Clostridia</taxon>
        <taxon>Lachnospirales</taxon>
        <taxon>Lachnospiraceae</taxon>
        <taxon>Aequitasia</taxon>
    </lineage>
</organism>
<accession>A0ABT1E9B3</accession>
<evidence type="ECO:0000313" key="2">
    <source>
        <dbReference type="EMBL" id="MCP1102415.1"/>
    </source>
</evidence>
<protein>
    <submittedName>
        <fullName evidence="2">DivIVA domain-containing protein</fullName>
    </submittedName>
</protein>
<gene>
    <name evidence="2" type="ORF">NK125_08325</name>
</gene>
<dbReference type="Proteomes" id="UP001523566">
    <property type="component" value="Unassembled WGS sequence"/>
</dbReference>
<evidence type="ECO:0000313" key="3">
    <source>
        <dbReference type="Proteomes" id="UP001523566"/>
    </source>
</evidence>
<comment type="caution">
    <text evidence="2">The sequence shown here is derived from an EMBL/GenBank/DDBJ whole genome shotgun (WGS) entry which is preliminary data.</text>
</comment>
<proteinExistence type="predicted"/>
<reference evidence="2 3" key="1">
    <citation type="journal article" date="2022" name="Genome Biol. Evol.">
        <title>Host diet, physiology and behaviors set the stage for Lachnospiraceae cladogenesis.</title>
        <authorList>
            <person name="Vera-Ponce De Leon A."/>
            <person name="Schneider M."/>
            <person name="Jahnes B.C."/>
            <person name="Sadowski V."/>
            <person name="Camuy-Velez L.A."/>
            <person name="Duan J."/>
            <person name="Sabree Z.L."/>
        </authorList>
    </citation>
    <scope>NUCLEOTIDE SEQUENCE [LARGE SCALE GENOMIC DNA]</scope>
    <source>
        <strain evidence="2 3">PAL113</strain>
    </source>
</reference>
<feature type="coiled-coil region" evidence="1">
    <location>
        <begin position="12"/>
        <end position="77"/>
    </location>
</feature>
<dbReference type="Gene3D" id="6.10.250.660">
    <property type="match status" value="1"/>
</dbReference>
<dbReference type="Pfam" id="PF05103">
    <property type="entry name" value="DivIVA"/>
    <property type="match status" value="1"/>
</dbReference>
<keyword evidence="1" id="KW-0175">Coiled coil</keyword>
<sequence>MEFEEERRGYNKEQVDEYITTLRDEYQNLLKELQAGTEAIEDLKRSKRRMSDKLESLQKEKKELSQQVEQMRLTENTSYSEAIASALVTAEISAQQIIAKAKKEARLIGDAATRDLSDIIQAKQEALDEIKQVSGKLFKLLREEEALKAERVSMPNPFREGKKEE</sequence>
<name>A0ABT1E9B3_9FIRM</name>
<evidence type="ECO:0000256" key="1">
    <source>
        <dbReference type="SAM" id="Coils"/>
    </source>
</evidence>
<dbReference type="RefSeq" id="WP_262066200.1">
    <property type="nucleotide sequence ID" value="NZ_JAMXOD010000010.1"/>
</dbReference>
<dbReference type="EMBL" id="JAMZFW010000010">
    <property type="protein sequence ID" value="MCP1102415.1"/>
    <property type="molecule type" value="Genomic_DNA"/>
</dbReference>